<dbReference type="RefSeq" id="WP_137262265.1">
    <property type="nucleotide sequence ID" value="NZ_SZQL01000010.1"/>
</dbReference>
<comment type="caution">
    <text evidence="1">The sequence shown here is derived from an EMBL/GenBank/DDBJ whole genome shotgun (WGS) entry which is preliminary data.</text>
</comment>
<evidence type="ECO:0000313" key="2">
    <source>
        <dbReference type="Proteomes" id="UP000305848"/>
    </source>
</evidence>
<sequence>MKLSINYLIIILIGIGFVQQAQAQRVIRRKIMGYVLDSITGTPIVNAIISNETTHKITTPDQKGFFSITAAPDDVIFINAFNYNYDTLIATSHLPDTLQVALVREPEYLPGVTVTTTTQGYSRYQLDSIRRREAFVEEMGAPKMKTVSKASNMPAGFAINLDKFFSKKDKNRTKAYNTFDFLEKQTYIDYRFSPQLVAQYTGLKGDSLVTFMRQYTPGYDWLRAHPTDEDIVYYINDKLKVFADRPKQ</sequence>
<keyword evidence="1" id="KW-0645">Protease</keyword>
<reference evidence="1 2" key="1">
    <citation type="submission" date="2019-05" db="EMBL/GenBank/DDBJ databases">
        <title>Panacibacter sp. strain 17mud1-8 Genome sequencing and assembly.</title>
        <authorList>
            <person name="Chhetri G."/>
        </authorList>
    </citation>
    <scope>NUCLEOTIDE SEQUENCE [LARGE SCALE GENOMIC DNA]</scope>
    <source>
        <strain evidence="1 2">17mud1-8</strain>
    </source>
</reference>
<dbReference type="OrthoDB" id="1118857at2"/>
<name>A0A4U3KYV9_9BACT</name>
<accession>A0A4U3KYV9</accession>
<gene>
    <name evidence="1" type="ORF">FC093_13185</name>
</gene>
<keyword evidence="1" id="KW-0378">Hydrolase</keyword>
<dbReference type="EMBL" id="SZQL01000010">
    <property type="protein sequence ID" value="TKK67700.1"/>
    <property type="molecule type" value="Genomic_DNA"/>
</dbReference>
<organism evidence="1 2">
    <name type="scientific">Ilyomonas limi</name>
    <dbReference type="NCBI Taxonomy" id="2575867"/>
    <lineage>
        <taxon>Bacteria</taxon>
        <taxon>Pseudomonadati</taxon>
        <taxon>Bacteroidota</taxon>
        <taxon>Chitinophagia</taxon>
        <taxon>Chitinophagales</taxon>
        <taxon>Chitinophagaceae</taxon>
        <taxon>Ilyomonas</taxon>
    </lineage>
</organism>
<protein>
    <submittedName>
        <fullName evidence="1">Carboxypeptidase-like regulatory domain-containing protein</fullName>
    </submittedName>
</protein>
<dbReference type="SUPFAM" id="SSF49464">
    <property type="entry name" value="Carboxypeptidase regulatory domain-like"/>
    <property type="match status" value="1"/>
</dbReference>
<dbReference type="Proteomes" id="UP000305848">
    <property type="component" value="Unassembled WGS sequence"/>
</dbReference>
<dbReference type="AlphaFoldDB" id="A0A4U3KYV9"/>
<proteinExistence type="predicted"/>
<dbReference type="InterPro" id="IPR008969">
    <property type="entry name" value="CarboxyPept-like_regulatory"/>
</dbReference>
<evidence type="ECO:0000313" key="1">
    <source>
        <dbReference type="EMBL" id="TKK67700.1"/>
    </source>
</evidence>
<dbReference type="GO" id="GO:0004180">
    <property type="term" value="F:carboxypeptidase activity"/>
    <property type="evidence" value="ECO:0007669"/>
    <property type="project" value="UniProtKB-KW"/>
</dbReference>
<keyword evidence="1" id="KW-0121">Carboxypeptidase</keyword>
<keyword evidence="2" id="KW-1185">Reference proteome</keyword>